<name>A0A1Y2MWQ2_PSEAH</name>
<evidence type="ECO:0000256" key="9">
    <source>
        <dbReference type="ARBA" id="ARBA00032041"/>
    </source>
</evidence>
<keyword evidence="10" id="KW-0408">Iron</keyword>
<dbReference type="Pfam" id="PF01507">
    <property type="entry name" value="PAPS_reduct"/>
    <property type="match status" value="1"/>
</dbReference>
<evidence type="ECO:0000256" key="4">
    <source>
        <dbReference type="ARBA" id="ARBA00024298"/>
    </source>
</evidence>
<dbReference type="NCBIfam" id="TIGR02055">
    <property type="entry name" value="APS_reductase"/>
    <property type="match status" value="1"/>
</dbReference>
<evidence type="ECO:0000256" key="1">
    <source>
        <dbReference type="ARBA" id="ARBA00009732"/>
    </source>
</evidence>
<evidence type="ECO:0000256" key="2">
    <source>
        <dbReference type="ARBA" id="ARBA00022490"/>
    </source>
</evidence>
<dbReference type="GO" id="GO:0004604">
    <property type="term" value="F:phosphoadenylyl-sulfate reductase (thioredoxin) activity"/>
    <property type="evidence" value="ECO:0007669"/>
    <property type="project" value="UniProtKB-UniRule"/>
</dbReference>
<dbReference type="InterPro" id="IPR002500">
    <property type="entry name" value="PAPS_reduct_dom"/>
</dbReference>
<comment type="cofactor">
    <cofactor evidence="10">
        <name>[4Fe-4S] cluster</name>
        <dbReference type="ChEBI" id="CHEBI:49883"/>
    </cofactor>
    <text evidence="10">Binds 1 [4Fe-4S] cluster per subunit.</text>
</comment>
<comment type="pathway">
    <text evidence="5 10">Sulfur metabolism; hydrogen sulfide biosynthesis; sulfite from sulfate.</text>
</comment>
<dbReference type="PANTHER" id="PTHR46509">
    <property type="entry name" value="PHOSPHOADENOSINE PHOSPHOSULFATE REDUCTASE"/>
    <property type="match status" value="1"/>
</dbReference>
<dbReference type="PIRSF" id="PIRSF000857">
    <property type="entry name" value="PAPS_reductase"/>
    <property type="match status" value="1"/>
</dbReference>
<feature type="binding site" evidence="10">
    <location>
        <position position="207"/>
    </location>
    <ligand>
        <name>[4Fe-4S] cluster</name>
        <dbReference type="ChEBI" id="CHEBI:49883"/>
    </ligand>
</feature>
<keyword evidence="2 10" id="KW-0963">Cytoplasm</keyword>
<dbReference type="PANTHER" id="PTHR46509:SF1">
    <property type="entry name" value="PHOSPHOADENOSINE PHOSPHOSULFATE REDUCTASE"/>
    <property type="match status" value="1"/>
</dbReference>
<gene>
    <name evidence="10 13" type="primary">cysH</name>
    <name evidence="13" type="ORF">BG845_03223</name>
</gene>
<comment type="catalytic activity">
    <reaction evidence="10">
        <text>[thioredoxin]-disulfide + sulfite + AMP + 2 H(+) = adenosine 5'-phosphosulfate + [thioredoxin]-dithiol</text>
        <dbReference type="Rhea" id="RHEA:21976"/>
        <dbReference type="Rhea" id="RHEA-COMP:10698"/>
        <dbReference type="Rhea" id="RHEA-COMP:10700"/>
        <dbReference type="ChEBI" id="CHEBI:15378"/>
        <dbReference type="ChEBI" id="CHEBI:17359"/>
        <dbReference type="ChEBI" id="CHEBI:29950"/>
        <dbReference type="ChEBI" id="CHEBI:50058"/>
        <dbReference type="ChEBI" id="CHEBI:58243"/>
        <dbReference type="ChEBI" id="CHEBI:456215"/>
        <dbReference type="EC" id="1.8.4.10"/>
    </reaction>
</comment>
<proteinExistence type="inferred from homology"/>
<dbReference type="GO" id="GO:0070814">
    <property type="term" value="P:hydrogen sulfide biosynthetic process"/>
    <property type="evidence" value="ECO:0007669"/>
    <property type="project" value="UniProtKB-UniRule"/>
</dbReference>
<dbReference type="GO" id="GO:0051539">
    <property type="term" value="F:4 iron, 4 sulfur cluster binding"/>
    <property type="evidence" value="ECO:0007669"/>
    <property type="project" value="UniProtKB-UniRule"/>
</dbReference>
<evidence type="ECO:0000256" key="5">
    <source>
        <dbReference type="ARBA" id="ARBA00024327"/>
    </source>
</evidence>
<keyword evidence="3 10" id="KW-0560">Oxidoreductase</keyword>
<comment type="function">
    <text evidence="4 10">Catalyzes the formation of sulfite from adenosine 5'-phosphosulfate (APS) using thioredoxin as an electron donor.</text>
</comment>
<reference evidence="13 14" key="1">
    <citation type="submission" date="2016-09" db="EMBL/GenBank/DDBJ databases">
        <title>Pseudonocardia autotrophica DSM535, a candidate organism with high potential of specific P450 cytochromes.</title>
        <authorList>
            <person name="Grumaz C."/>
            <person name="Vainshtein Y."/>
            <person name="Kirstahler P."/>
            <person name="Sohn K."/>
        </authorList>
    </citation>
    <scope>NUCLEOTIDE SEQUENCE [LARGE SCALE GENOMIC DNA]</scope>
    <source>
        <strain evidence="13 14">DSM 535</strain>
    </source>
</reference>
<evidence type="ECO:0000313" key="14">
    <source>
        <dbReference type="Proteomes" id="UP000194360"/>
    </source>
</evidence>
<evidence type="ECO:0000256" key="6">
    <source>
        <dbReference type="ARBA" id="ARBA00024386"/>
    </source>
</evidence>
<dbReference type="GO" id="GO:0005737">
    <property type="term" value="C:cytoplasm"/>
    <property type="evidence" value="ECO:0007669"/>
    <property type="project" value="UniProtKB-SubCell"/>
</dbReference>
<dbReference type="STRING" id="2074.BG845_03223"/>
<sequence length="234" mass="25230">MSVALETDLRATAERGAAQLGPDATAEQLLGWAAETFGDRLIVASNMQDAVLVDLAYRAKRDVEILFLETGYHFAETIGTRDAVDSVYPELTIVDATAEQSVAEQDAEFGKDLFAREPDRCCALRKVAPLQRTLSGYDAWVTGVRRVEAPTRAATPLITYDDKFGLVKINPIAAWTDEEMDAYIATHGILVNPLVDAGYPSIGCAPCTAKPAPGSDPRSGRWSGRAKTECGLHG</sequence>
<evidence type="ECO:0000313" key="13">
    <source>
        <dbReference type="EMBL" id="OSY39626.1"/>
    </source>
</evidence>
<dbReference type="InterPro" id="IPR011798">
    <property type="entry name" value="APS_reductase"/>
</dbReference>
<evidence type="ECO:0000256" key="7">
    <source>
        <dbReference type="ARBA" id="ARBA00029514"/>
    </source>
</evidence>
<dbReference type="Proteomes" id="UP000194360">
    <property type="component" value="Unassembled WGS sequence"/>
</dbReference>
<feature type="domain" description="Phosphoadenosine phosphosulphate reductase" evidence="12">
    <location>
        <begin position="43"/>
        <end position="209"/>
    </location>
</feature>
<feature type="region of interest" description="Disordered" evidence="11">
    <location>
        <begin position="210"/>
        <end position="234"/>
    </location>
</feature>
<accession>A0A1Y2MWQ2</accession>
<dbReference type="EMBL" id="MIGB01000016">
    <property type="protein sequence ID" value="OSY39626.1"/>
    <property type="molecule type" value="Genomic_DNA"/>
</dbReference>
<dbReference type="OrthoDB" id="9794018at2"/>
<dbReference type="InterPro" id="IPR004511">
    <property type="entry name" value="PAPS/APS_Rdtase"/>
</dbReference>
<keyword evidence="10" id="KW-0411">Iron-sulfur</keyword>
<protein>
    <recommendedName>
        <fullName evidence="7 10">Adenosine 5'-phosphosulfate reductase</fullName>
        <shortName evidence="10">APS reductase</shortName>
        <ecNumber evidence="6 10">1.8.4.10</ecNumber>
    </recommendedName>
    <alternativeName>
        <fullName evidence="9 10">5'-adenylylsulfate reductase</fullName>
    </alternativeName>
    <alternativeName>
        <fullName evidence="8 10">Thioredoxin-dependent 5'-adenylylsulfate reductase</fullName>
    </alternativeName>
</protein>
<evidence type="ECO:0000256" key="8">
    <source>
        <dbReference type="ARBA" id="ARBA00030894"/>
    </source>
</evidence>
<feature type="active site" description="Nucleophile; cysteine thiosulfonate intermediate" evidence="10">
    <location>
        <position position="230"/>
    </location>
</feature>
<feature type="binding site" evidence="10">
    <location>
        <position position="204"/>
    </location>
    <ligand>
        <name>[4Fe-4S] cluster</name>
        <dbReference type="ChEBI" id="CHEBI:49883"/>
    </ligand>
</feature>
<dbReference type="HAMAP" id="MF_00063">
    <property type="entry name" value="CysH"/>
    <property type="match status" value="1"/>
</dbReference>
<evidence type="ECO:0000259" key="12">
    <source>
        <dbReference type="Pfam" id="PF01507"/>
    </source>
</evidence>
<feature type="binding site" evidence="10">
    <location>
        <position position="122"/>
    </location>
    <ligand>
        <name>[4Fe-4S] cluster</name>
        <dbReference type="ChEBI" id="CHEBI:49883"/>
    </ligand>
</feature>
<dbReference type="NCBIfam" id="NF002537">
    <property type="entry name" value="PRK02090.1"/>
    <property type="match status" value="1"/>
</dbReference>
<dbReference type="GO" id="GO:0019379">
    <property type="term" value="P:sulfate assimilation, phosphoadenylyl sulfate reduction by phosphoadenylyl-sulfate reductase (thioredoxin)"/>
    <property type="evidence" value="ECO:0007669"/>
    <property type="project" value="UniProtKB-UniRule"/>
</dbReference>
<dbReference type="RefSeq" id="WP_085913446.1">
    <property type="nucleotide sequence ID" value="NZ_AP018920.1"/>
</dbReference>
<feature type="binding site" evidence="10">
    <location>
        <position position="121"/>
    </location>
    <ligand>
        <name>[4Fe-4S] cluster</name>
        <dbReference type="ChEBI" id="CHEBI:49883"/>
    </ligand>
</feature>
<dbReference type="GO" id="GO:0046872">
    <property type="term" value="F:metal ion binding"/>
    <property type="evidence" value="ECO:0007669"/>
    <property type="project" value="UniProtKB-KW"/>
</dbReference>
<dbReference type="SUPFAM" id="SSF52402">
    <property type="entry name" value="Adenine nucleotide alpha hydrolases-like"/>
    <property type="match status" value="1"/>
</dbReference>
<evidence type="ECO:0000256" key="11">
    <source>
        <dbReference type="SAM" id="MobiDB-lite"/>
    </source>
</evidence>
<comment type="caution">
    <text evidence="13">The sequence shown here is derived from an EMBL/GenBank/DDBJ whole genome shotgun (WGS) entry which is preliminary data.</text>
</comment>
<comment type="similarity">
    <text evidence="1 10">Belongs to the PAPS reductase family. CysH subfamily.</text>
</comment>
<organism evidence="13 14">
    <name type="scientific">Pseudonocardia autotrophica</name>
    <name type="common">Amycolata autotrophica</name>
    <name type="synonym">Nocardia autotrophica</name>
    <dbReference type="NCBI Taxonomy" id="2074"/>
    <lineage>
        <taxon>Bacteria</taxon>
        <taxon>Bacillati</taxon>
        <taxon>Actinomycetota</taxon>
        <taxon>Actinomycetes</taxon>
        <taxon>Pseudonocardiales</taxon>
        <taxon>Pseudonocardiaceae</taxon>
        <taxon>Pseudonocardia</taxon>
    </lineage>
</organism>
<dbReference type="GO" id="GO:0019344">
    <property type="term" value="P:cysteine biosynthetic process"/>
    <property type="evidence" value="ECO:0007669"/>
    <property type="project" value="InterPro"/>
</dbReference>
<evidence type="ECO:0000256" key="10">
    <source>
        <dbReference type="HAMAP-Rule" id="MF_00063"/>
    </source>
</evidence>
<dbReference type="CDD" id="cd23945">
    <property type="entry name" value="PAPS_reductase"/>
    <property type="match status" value="1"/>
</dbReference>
<dbReference type="Gene3D" id="3.40.50.620">
    <property type="entry name" value="HUPs"/>
    <property type="match status" value="1"/>
</dbReference>
<evidence type="ECO:0000256" key="3">
    <source>
        <dbReference type="ARBA" id="ARBA00023002"/>
    </source>
</evidence>
<comment type="subcellular location">
    <subcellularLocation>
        <location evidence="10">Cytoplasm</location>
    </subcellularLocation>
</comment>
<keyword evidence="10" id="KW-0479">Metal-binding</keyword>
<dbReference type="InterPro" id="IPR014729">
    <property type="entry name" value="Rossmann-like_a/b/a_fold"/>
</dbReference>
<dbReference type="GO" id="GO:0043866">
    <property type="term" value="F:adenylyl-sulfate reductase (thioredoxin) activity"/>
    <property type="evidence" value="ECO:0007669"/>
    <property type="project" value="UniProtKB-EC"/>
</dbReference>
<dbReference type="EC" id="1.8.4.10" evidence="6 10"/>
<keyword evidence="14" id="KW-1185">Reference proteome</keyword>
<dbReference type="NCBIfam" id="TIGR00434">
    <property type="entry name" value="cysH"/>
    <property type="match status" value="1"/>
</dbReference>
<dbReference type="AlphaFoldDB" id="A0A1Y2MWQ2"/>